<sequence length="352" mass="39734">MKTSVLQYLRKKGIIEYIRDDAKDKLIKTNALQYLREKGVIGYITDEFTNTKGESLPNSWLNINNSDHMAAWKQRCHSNDLIRSELLTPAVVFPSIPEEFSFLQRPARLSSNEIEAELKSLAPWCYHVSDLTLPLGTYNEETILFHRFRNALICKAIECLLPIADTTFLDIGCNCGFFSLEMASRGAKQCLGIDLRDKNIAQANFLKSLYGINHVEFKATNVKSLGAEQFDVVFNLGLMYHLSTPLEVLQSCFNITKQVCVIDSICHTEPFSGYHVVTQKNIDSPIEGDLSFELQPTYRGLLDTIHAAGFTHIVELIGLASENIELYNDLSRRCFLAFKDPPNLAALKKIAE</sequence>
<dbReference type="InterPro" id="IPR029063">
    <property type="entry name" value="SAM-dependent_MTases_sf"/>
</dbReference>
<dbReference type="EMBL" id="RYFG02000108">
    <property type="protein sequence ID" value="TRW92202.1"/>
    <property type="molecule type" value="Genomic_DNA"/>
</dbReference>
<dbReference type="Gene3D" id="3.40.50.150">
    <property type="entry name" value="Vaccinia Virus protein VP39"/>
    <property type="match status" value="1"/>
</dbReference>
<evidence type="ECO:0000313" key="1">
    <source>
        <dbReference type="EMBL" id="TRW92202.1"/>
    </source>
</evidence>
<dbReference type="Pfam" id="PF08003">
    <property type="entry name" value="Methyltransf_9"/>
    <property type="match status" value="1"/>
</dbReference>
<keyword evidence="2" id="KW-1185">Reference proteome</keyword>
<reference evidence="1 2" key="1">
    <citation type="journal article" date="2019" name="Antonie Van Leeuwenhoek">
        <title>Description of 'Ca. Methylobacter oryzae' KRF1, a novel species from the environmentally important Methylobacter clade 2.</title>
        <authorList>
            <person name="Khatri K."/>
            <person name="Mohite J.A."/>
            <person name="Pandit P.S."/>
            <person name="Bahulikar R."/>
            <person name="Rahalkar M.C."/>
        </authorList>
    </citation>
    <scope>NUCLEOTIDE SEQUENCE [LARGE SCALE GENOMIC DNA]</scope>
    <source>
        <strain evidence="1 2">KRF1</strain>
    </source>
</reference>
<gene>
    <name evidence="1" type="ORF">EKO24_015350</name>
</gene>
<dbReference type="InterPro" id="IPR027555">
    <property type="entry name" value="Mo5U34_MeTrfas-like"/>
</dbReference>
<protein>
    <submittedName>
        <fullName evidence="1">DUF1698 domain-containing protein</fullName>
    </submittedName>
</protein>
<proteinExistence type="predicted"/>
<evidence type="ECO:0000313" key="2">
    <source>
        <dbReference type="Proteomes" id="UP000733744"/>
    </source>
</evidence>
<dbReference type="RefSeq" id="WP_127028266.1">
    <property type="nucleotide sequence ID" value="NZ_RYFG02000108.1"/>
</dbReference>
<accession>A0ABY3C7W5</accession>
<comment type="caution">
    <text evidence="1">The sequence shown here is derived from an EMBL/GenBank/DDBJ whole genome shotgun (WGS) entry which is preliminary data.</text>
</comment>
<dbReference type="CDD" id="cd02440">
    <property type="entry name" value="AdoMet_MTases"/>
    <property type="match status" value="1"/>
</dbReference>
<dbReference type="SUPFAM" id="SSF53335">
    <property type="entry name" value="S-adenosyl-L-methionine-dependent methyltransferases"/>
    <property type="match status" value="1"/>
</dbReference>
<dbReference type="Proteomes" id="UP000733744">
    <property type="component" value="Unassembled WGS sequence"/>
</dbReference>
<organism evidence="1 2">
    <name type="scientific">Candidatus Methylobacter oryzae</name>
    <dbReference type="NCBI Taxonomy" id="2497749"/>
    <lineage>
        <taxon>Bacteria</taxon>
        <taxon>Pseudomonadati</taxon>
        <taxon>Pseudomonadota</taxon>
        <taxon>Gammaproteobacteria</taxon>
        <taxon>Methylococcales</taxon>
        <taxon>Methylococcaceae</taxon>
        <taxon>Methylobacter</taxon>
    </lineage>
</organism>
<name>A0ABY3C7W5_9GAMM</name>